<dbReference type="EMBL" id="FTNZ01000003">
    <property type="protein sequence ID" value="SIS34323.1"/>
    <property type="molecule type" value="Genomic_DNA"/>
</dbReference>
<feature type="transmembrane region" description="Helical" evidence="1">
    <location>
        <begin position="290"/>
        <end position="314"/>
    </location>
</feature>
<evidence type="ECO:0000313" key="4">
    <source>
        <dbReference type="EMBL" id="AZB01303.1"/>
    </source>
</evidence>
<feature type="transmembrane region" description="Helical" evidence="1">
    <location>
        <begin position="154"/>
        <end position="171"/>
    </location>
</feature>
<keyword evidence="5" id="KW-0808">Transferase</keyword>
<evidence type="ECO:0000256" key="1">
    <source>
        <dbReference type="SAM" id="Phobius"/>
    </source>
</evidence>
<dbReference type="GO" id="GO:0016020">
    <property type="term" value="C:membrane"/>
    <property type="evidence" value="ECO:0007669"/>
    <property type="project" value="TreeGrafter"/>
</dbReference>
<feature type="transmembrane region" description="Helical" evidence="1">
    <location>
        <begin position="234"/>
        <end position="251"/>
    </location>
</feature>
<protein>
    <submittedName>
        <fullName evidence="4 5">Acyltransferase</fullName>
    </submittedName>
</protein>
<evidence type="ECO:0000313" key="5">
    <source>
        <dbReference type="EMBL" id="SIS34323.1"/>
    </source>
</evidence>
<evidence type="ECO:0000259" key="3">
    <source>
        <dbReference type="Pfam" id="PF19040"/>
    </source>
</evidence>
<accession>A0A1N7IB95</accession>
<dbReference type="Pfam" id="PF19040">
    <property type="entry name" value="SGNH"/>
    <property type="match status" value="1"/>
</dbReference>
<feature type="domain" description="Acyltransferase 3" evidence="2">
    <location>
        <begin position="20"/>
        <end position="331"/>
    </location>
</feature>
<dbReference type="PANTHER" id="PTHR23028:SF53">
    <property type="entry name" value="ACYL_TRANSF_3 DOMAIN-CONTAINING PROTEIN"/>
    <property type="match status" value="1"/>
</dbReference>
<feature type="domain" description="SGNH" evidence="3">
    <location>
        <begin position="424"/>
        <end position="616"/>
    </location>
</feature>
<proteinExistence type="predicted"/>
<evidence type="ECO:0000259" key="2">
    <source>
        <dbReference type="Pfam" id="PF01757"/>
    </source>
</evidence>
<organism evidence="5 6">
    <name type="scientific">Chryseobacterium joostei</name>
    <dbReference type="NCBI Taxonomy" id="112234"/>
    <lineage>
        <taxon>Bacteria</taxon>
        <taxon>Pseudomonadati</taxon>
        <taxon>Bacteroidota</taxon>
        <taxon>Flavobacteriia</taxon>
        <taxon>Flavobacteriales</taxon>
        <taxon>Weeksellaceae</taxon>
        <taxon>Chryseobacterium group</taxon>
        <taxon>Chryseobacterium</taxon>
    </lineage>
</organism>
<keyword evidence="1" id="KW-1133">Transmembrane helix</keyword>
<dbReference type="EMBL" id="CP033926">
    <property type="protein sequence ID" value="AZB01303.1"/>
    <property type="molecule type" value="Genomic_DNA"/>
</dbReference>
<feature type="transmembrane region" description="Helical" evidence="1">
    <location>
        <begin position="202"/>
        <end position="222"/>
    </location>
</feature>
<keyword evidence="5" id="KW-0012">Acyltransferase</keyword>
<dbReference type="InterPro" id="IPR002656">
    <property type="entry name" value="Acyl_transf_3_dom"/>
</dbReference>
<dbReference type="AlphaFoldDB" id="A0A1N7IB95"/>
<sequence>MGFNSYFCENKNDNMKFRNDISFLRAVSVISVLLYHFKFSFFKGGFIGVDIFFVISGYLMTRIILSEFKTNTFTYWNYLKKRINRILPALLVMITFFAPVIYFLIPTQFLIYMRSFFSSSLFFSNIYYYLNSGYFNNKSQFNYLLHTWSLSVEWQFYLIYPIILLFLRPIFLNRRNAFNLFFIVIMVLSFSSMLYHNQSYSFYMFYTRAWEMMFGGLAYLFAGISKRISERNKNILVIASLLLILASIFLINSHEVLWPSPLTIVPVISTAAILILNVDWKIFENKIISFFGNISYSLYLWHWPFYVLSVFFSINDRFRHKLLFIGISLIFSTISYYIIEKKNYNKKTFTIILSSIILFAISFSFSKIKENSIFDDKTAKLVWATSNYKSSNDAINQYGFNENYFKSTDNFKNYNLNKINIEPEKKYIILLGDSHAGMFFETLKDIVKDSGYELMQINAEGTYPMIYGVSDFSGPKEFFNYFYKIYFPENKNNIDLVIISSNYSAYEQSDLENKIDFTEKYFKKQKTKTLYLGQTPTYYIDYPTQYYINQQYGIVHRNQFFADRNVNSANSYLKKRLGSRYIELLNYNVNKVSEDGTPFVYDTNHLTQYGANQYKNNISKALK</sequence>
<name>A0A1N7IB95_9FLAO</name>
<feature type="transmembrane region" description="Helical" evidence="1">
    <location>
        <begin position="45"/>
        <end position="65"/>
    </location>
</feature>
<evidence type="ECO:0000313" key="7">
    <source>
        <dbReference type="Proteomes" id="UP000279541"/>
    </source>
</evidence>
<gene>
    <name evidence="4" type="ORF">EG359_17515</name>
    <name evidence="5" type="ORF">SAMN05421768_103704</name>
</gene>
<dbReference type="InterPro" id="IPR050879">
    <property type="entry name" value="Acyltransferase_3"/>
</dbReference>
<feature type="transmembrane region" description="Helical" evidence="1">
    <location>
        <begin position="320"/>
        <end position="339"/>
    </location>
</feature>
<keyword evidence="1" id="KW-0812">Transmembrane</keyword>
<dbReference type="InterPro" id="IPR043968">
    <property type="entry name" value="SGNH"/>
</dbReference>
<dbReference type="PANTHER" id="PTHR23028">
    <property type="entry name" value="ACETYLTRANSFERASE"/>
    <property type="match status" value="1"/>
</dbReference>
<reference evidence="4 7" key="2">
    <citation type="submission" date="2018-11" db="EMBL/GenBank/DDBJ databases">
        <title>Proposal to divide the Flavobacteriaceae and reorganize its genera based on Amino Acid Identity values calculated from whole genome sequences.</title>
        <authorList>
            <person name="Nicholson A.C."/>
            <person name="Gulvik C.A."/>
            <person name="Whitney A.M."/>
            <person name="Humrighouse B.W."/>
            <person name="Bell M."/>
            <person name="Holmes B."/>
            <person name="Steigerwalt A.G."/>
            <person name="Villarma A."/>
            <person name="Sheth M."/>
            <person name="Batra D."/>
            <person name="Pryor J."/>
            <person name="Bernardet J.-F."/>
            <person name="Hugo C."/>
            <person name="Kampfer P."/>
            <person name="Newman J."/>
            <person name="McQuiston J.R."/>
        </authorList>
    </citation>
    <scope>NUCLEOTIDE SEQUENCE [LARGE SCALE GENOMIC DNA]</scope>
    <source>
        <strain evidence="4 7">DSM 16927</strain>
    </source>
</reference>
<dbReference type="KEGG" id="cjt:EG359_17515"/>
<keyword evidence="7" id="KW-1185">Reference proteome</keyword>
<feature type="transmembrane region" description="Helical" evidence="1">
    <location>
        <begin position="21"/>
        <end position="39"/>
    </location>
</feature>
<feature type="transmembrane region" description="Helical" evidence="1">
    <location>
        <begin position="348"/>
        <end position="365"/>
    </location>
</feature>
<dbReference type="OrthoDB" id="290051at2"/>
<dbReference type="GO" id="GO:0016787">
    <property type="term" value="F:hydrolase activity"/>
    <property type="evidence" value="ECO:0007669"/>
    <property type="project" value="UniProtKB-KW"/>
</dbReference>
<reference evidence="5 6" key="1">
    <citation type="submission" date="2017-01" db="EMBL/GenBank/DDBJ databases">
        <authorList>
            <person name="Mah S.A."/>
            <person name="Swanson W.J."/>
            <person name="Moy G.W."/>
            <person name="Vacquier V.D."/>
        </authorList>
    </citation>
    <scope>NUCLEOTIDE SEQUENCE [LARGE SCALE GENOMIC DNA]</scope>
    <source>
        <strain evidence="5 6">DSM 16927</strain>
    </source>
</reference>
<dbReference type="Proteomes" id="UP000186106">
    <property type="component" value="Unassembled WGS sequence"/>
</dbReference>
<keyword evidence="1" id="KW-0472">Membrane</keyword>
<evidence type="ECO:0000313" key="6">
    <source>
        <dbReference type="Proteomes" id="UP000186106"/>
    </source>
</evidence>
<feature type="transmembrane region" description="Helical" evidence="1">
    <location>
        <begin position="257"/>
        <end position="278"/>
    </location>
</feature>
<feature type="transmembrane region" description="Helical" evidence="1">
    <location>
        <begin position="178"/>
        <end position="196"/>
    </location>
</feature>
<keyword evidence="5" id="KW-0378">Hydrolase</keyword>
<feature type="transmembrane region" description="Helical" evidence="1">
    <location>
        <begin position="86"/>
        <end position="105"/>
    </location>
</feature>
<dbReference type="GO" id="GO:0016747">
    <property type="term" value="F:acyltransferase activity, transferring groups other than amino-acyl groups"/>
    <property type="evidence" value="ECO:0007669"/>
    <property type="project" value="InterPro"/>
</dbReference>
<dbReference type="Pfam" id="PF01757">
    <property type="entry name" value="Acyl_transf_3"/>
    <property type="match status" value="1"/>
</dbReference>
<dbReference type="GO" id="GO:0009103">
    <property type="term" value="P:lipopolysaccharide biosynthetic process"/>
    <property type="evidence" value="ECO:0007669"/>
    <property type="project" value="TreeGrafter"/>
</dbReference>
<dbReference type="STRING" id="112234.SAMN05421768_103704"/>
<dbReference type="Proteomes" id="UP000279541">
    <property type="component" value="Chromosome"/>
</dbReference>